<keyword evidence="5" id="KW-1185">Reference proteome</keyword>
<dbReference type="RefSeq" id="WP_006251479.1">
    <property type="nucleotide sequence ID" value="NZ_CP011098.1"/>
</dbReference>
<evidence type="ECO:0000313" key="4">
    <source>
        <dbReference type="Proteomes" id="UP000315164"/>
    </source>
</evidence>
<dbReference type="GO" id="GO:0006508">
    <property type="term" value="P:proteolysis"/>
    <property type="evidence" value="ECO:0007669"/>
    <property type="project" value="InterPro"/>
</dbReference>
<dbReference type="Proteomes" id="UP000318394">
    <property type="component" value="Unassembled WGS sequence"/>
</dbReference>
<dbReference type="InterPro" id="IPR052179">
    <property type="entry name" value="DD-CPase-like"/>
</dbReference>
<keyword evidence="3" id="KW-0645">Protease</keyword>
<proteinExistence type="predicted"/>
<accession>A0A547EGW5</accession>
<dbReference type="InterPro" id="IPR009045">
    <property type="entry name" value="Zn_M74/Hedgehog-like"/>
</dbReference>
<gene>
    <name evidence="3" type="ORF">FEA53_07300</name>
    <name evidence="2" type="ORF">FEB89_06855</name>
</gene>
<dbReference type="Gene3D" id="3.30.1380.10">
    <property type="match status" value="1"/>
</dbReference>
<reference evidence="4 5" key="1">
    <citation type="journal article" date="2019" name="Vet. Microbiol.">
        <title>Genetic characterization of susceptible and multi-drug resistant Mannheimia haemolytica isolated from high-risk stocker calves prior to and after antimicrobial metaphylaxis.</title>
        <authorList>
            <person name="Snyder E.R."/>
            <person name="Alvarez-Narvaez S."/>
            <person name="Credille B.C."/>
        </authorList>
    </citation>
    <scope>NUCLEOTIDE SEQUENCE [LARGE SCALE GENOMIC DNA]</scope>
    <source>
        <strain evidence="3 4">UGA-R5-128-1</strain>
        <strain evidence="2 5">UGA-R7-163-1</strain>
    </source>
</reference>
<keyword evidence="3" id="KW-0378">Hydrolase</keyword>
<protein>
    <submittedName>
        <fullName evidence="3">D-alanyl-D-alanine carboxypeptidase family protein</fullName>
    </submittedName>
</protein>
<dbReference type="EMBL" id="VAJB01000012">
    <property type="protein sequence ID" value="TRB74599.1"/>
    <property type="molecule type" value="Genomic_DNA"/>
</dbReference>
<name>A0A547EGW5_MANHA</name>
<evidence type="ECO:0000313" key="2">
    <source>
        <dbReference type="EMBL" id="TRB37659.1"/>
    </source>
</evidence>
<evidence type="ECO:0000313" key="5">
    <source>
        <dbReference type="Proteomes" id="UP000318394"/>
    </source>
</evidence>
<dbReference type="PANTHER" id="PTHR34385:SF1">
    <property type="entry name" value="PEPTIDOGLYCAN L-ALANYL-D-GLUTAMATE ENDOPEPTIDASE CWLK"/>
    <property type="match status" value="1"/>
</dbReference>
<evidence type="ECO:0000259" key="1">
    <source>
        <dbReference type="Pfam" id="PF02557"/>
    </source>
</evidence>
<dbReference type="InterPro" id="IPR003709">
    <property type="entry name" value="VanY-like_core_dom"/>
</dbReference>
<dbReference type="AlphaFoldDB" id="A0A547EGW5"/>
<sequence length="227" mass="26258">MIQAVIFVENFANLLTGKTREHLVPLPNALSDKHYLQPQVVEAFLTLQHAAKQAGFNLQPASTFRDFERQKGIWNAKFRGERKVHDDNGVAIDMAALSDLEKCKAMLRWSAVPGASRHHWGTEIDIFDPDLLPENTPLLLEPWEYLEGGYFADLTKWLHVNAETFGFYFPFDGKHSRVGFEPWHISYRPISNEYEQRFNDEILKAAWQDEEVAGKECLLEHFEELLK</sequence>
<keyword evidence="3" id="KW-0121">Carboxypeptidase</keyword>
<organism evidence="3 4">
    <name type="scientific">Mannheimia haemolytica</name>
    <name type="common">Pasteurella haemolytica</name>
    <dbReference type="NCBI Taxonomy" id="75985"/>
    <lineage>
        <taxon>Bacteria</taxon>
        <taxon>Pseudomonadati</taxon>
        <taxon>Pseudomonadota</taxon>
        <taxon>Gammaproteobacteria</taxon>
        <taxon>Pasteurellales</taxon>
        <taxon>Pasteurellaceae</taxon>
        <taxon>Mannheimia</taxon>
    </lineage>
</organism>
<dbReference type="GeneID" id="67370209"/>
<feature type="domain" description="D-alanyl-D-alanine carboxypeptidase-like core" evidence="1">
    <location>
        <begin position="33"/>
        <end position="189"/>
    </location>
</feature>
<dbReference type="OrthoDB" id="9792074at2"/>
<dbReference type="SUPFAM" id="SSF55166">
    <property type="entry name" value="Hedgehog/DD-peptidase"/>
    <property type="match status" value="1"/>
</dbReference>
<dbReference type="PANTHER" id="PTHR34385">
    <property type="entry name" value="D-ALANYL-D-ALANINE CARBOXYPEPTIDASE"/>
    <property type="match status" value="1"/>
</dbReference>
<dbReference type="Pfam" id="PF02557">
    <property type="entry name" value="VanY"/>
    <property type="match status" value="1"/>
</dbReference>
<dbReference type="GO" id="GO:0004180">
    <property type="term" value="F:carboxypeptidase activity"/>
    <property type="evidence" value="ECO:0007669"/>
    <property type="project" value="UniProtKB-KW"/>
</dbReference>
<dbReference type="CDD" id="cd14847">
    <property type="entry name" value="DD-carboxypeptidase_like"/>
    <property type="match status" value="1"/>
</dbReference>
<comment type="caution">
    <text evidence="3">The sequence shown here is derived from an EMBL/GenBank/DDBJ whole genome shotgun (WGS) entry which is preliminary data.</text>
</comment>
<dbReference type="EMBL" id="VAJI01000011">
    <property type="protein sequence ID" value="TRB37659.1"/>
    <property type="molecule type" value="Genomic_DNA"/>
</dbReference>
<dbReference type="Proteomes" id="UP000315164">
    <property type="component" value="Unassembled WGS sequence"/>
</dbReference>
<evidence type="ECO:0000313" key="3">
    <source>
        <dbReference type="EMBL" id="TRB74599.1"/>
    </source>
</evidence>